<name>A0A9E8SH16_9FLAO</name>
<organism evidence="1 2">
    <name type="scientific">Lacinutrix neustonica</name>
    <dbReference type="NCBI Taxonomy" id="2980107"/>
    <lineage>
        <taxon>Bacteria</taxon>
        <taxon>Pseudomonadati</taxon>
        <taxon>Bacteroidota</taxon>
        <taxon>Flavobacteriia</taxon>
        <taxon>Flavobacteriales</taxon>
        <taxon>Flavobacteriaceae</taxon>
        <taxon>Lacinutrix</taxon>
    </lineage>
</organism>
<gene>
    <name evidence="1" type="ORF">N7U66_00265</name>
</gene>
<keyword evidence="2" id="KW-1185">Reference proteome</keyword>
<dbReference type="AlphaFoldDB" id="A0A9E8SH16"/>
<evidence type="ECO:0000313" key="2">
    <source>
        <dbReference type="Proteomes" id="UP001164705"/>
    </source>
</evidence>
<dbReference type="KEGG" id="lnu:N7U66_00265"/>
<dbReference type="Proteomes" id="UP001164705">
    <property type="component" value="Chromosome"/>
</dbReference>
<dbReference type="REBASE" id="681627">
    <property type="entry name" value="LspRS19ORF275P"/>
</dbReference>
<dbReference type="EMBL" id="CP113088">
    <property type="protein sequence ID" value="WAC02255.1"/>
    <property type="molecule type" value="Genomic_DNA"/>
</dbReference>
<protein>
    <submittedName>
        <fullName evidence="1">Uncharacterized protein</fullName>
    </submittedName>
</protein>
<dbReference type="RefSeq" id="WP_267676849.1">
    <property type="nucleotide sequence ID" value="NZ_CP113088.1"/>
</dbReference>
<proteinExistence type="predicted"/>
<accession>A0A9E8SH16</accession>
<evidence type="ECO:0000313" key="1">
    <source>
        <dbReference type="EMBL" id="WAC02255.1"/>
    </source>
</evidence>
<reference evidence="1" key="1">
    <citation type="submission" date="2022-11" db="EMBL/GenBank/DDBJ databases">
        <title>Lacinutrix neustonica HL-RS19T sp. nov., isolated from the surface microlayer sample of brackish Lake Shihwa.</title>
        <authorList>
            <person name="Choi J.Y."/>
            <person name="Hwang C.Y."/>
        </authorList>
    </citation>
    <scope>NUCLEOTIDE SEQUENCE</scope>
    <source>
        <strain evidence="1">HL-RS19</strain>
    </source>
</reference>
<sequence>MAFFNVKRLTHYFQKKNIIPKFYFIVDRLDLLTQAAKEFTARGLVVYKIDSRDAFSKDIKSTEVIHNSYA</sequence>